<dbReference type="AlphaFoldDB" id="A0A1L9SD38"/>
<dbReference type="GeneID" id="34613586"/>
<proteinExistence type="predicted"/>
<dbReference type="EMBL" id="KV878346">
    <property type="protein sequence ID" value="OJJ45042.1"/>
    <property type="molecule type" value="Genomic_DNA"/>
</dbReference>
<dbReference type="RefSeq" id="XP_022579552.1">
    <property type="nucleotide sequence ID" value="XM_022727122.1"/>
</dbReference>
<sequence length="265" mass="29887">METVSANSHKRQYGATIIISGGTHVILLREENWRESLNIHSLPQQLFLKGSGSIHKQYTALRSIHCHVQYPTLFQENAETFEFDEGTLEEASRLLQSSSEWRRYLELLRRDVQIDSITEANTTLWPGSFTISRRLQEQVMTVDGIPGMARLSSQAPTSKKRGRNSSNVKSSLVEKIRKLPDAEDEAVPNAALIILNRIEFAPKFARGGYKAFTDGVLRSESNFVHLELKKRVRSGKTAKIEMQEACEVAGWLKQGSSNLPAFNNQ</sequence>
<dbReference type="STRING" id="1073090.A0A1L9SD38"/>
<dbReference type="VEuPathDB" id="FungiDB:ASPZODRAFT_17956"/>
<dbReference type="OrthoDB" id="3508621at2759"/>
<evidence type="ECO:0000313" key="3">
    <source>
        <dbReference type="Proteomes" id="UP000184188"/>
    </source>
</evidence>
<reference evidence="3" key="1">
    <citation type="journal article" date="2017" name="Genome Biol.">
        <title>Comparative genomics reveals high biological diversity and specific adaptations in the industrially and medically important fungal genus Aspergillus.</title>
        <authorList>
            <person name="de Vries R.P."/>
            <person name="Riley R."/>
            <person name="Wiebenga A."/>
            <person name="Aguilar-Osorio G."/>
            <person name="Amillis S."/>
            <person name="Uchima C.A."/>
            <person name="Anderluh G."/>
            <person name="Asadollahi M."/>
            <person name="Askin M."/>
            <person name="Barry K."/>
            <person name="Battaglia E."/>
            <person name="Bayram O."/>
            <person name="Benocci T."/>
            <person name="Braus-Stromeyer S.A."/>
            <person name="Caldana C."/>
            <person name="Canovas D."/>
            <person name="Cerqueira G.C."/>
            <person name="Chen F."/>
            <person name="Chen W."/>
            <person name="Choi C."/>
            <person name="Clum A."/>
            <person name="Dos Santos R.A."/>
            <person name="Damasio A.R."/>
            <person name="Diallinas G."/>
            <person name="Emri T."/>
            <person name="Fekete E."/>
            <person name="Flipphi M."/>
            <person name="Freyberg S."/>
            <person name="Gallo A."/>
            <person name="Gournas C."/>
            <person name="Habgood R."/>
            <person name="Hainaut M."/>
            <person name="Harispe M.L."/>
            <person name="Henrissat B."/>
            <person name="Hilden K.S."/>
            <person name="Hope R."/>
            <person name="Hossain A."/>
            <person name="Karabika E."/>
            <person name="Karaffa L."/>
            <person name="Karanyi Z."/>
            <person name="Krasevec N."/>
            <person name="Kuo A."/>
            <person name="Kusch H."/>
            <person name="LaButti K."/>
            <person name="Lagendijk E.L."/>
            <person name="Lapidus A."/>
            <person name="Levasseur A."/>
            <person name="Lindquist E."/>
            <person name="Lipzen A."/>
            <person name="Logrieco A.F."/>
            <person name="MacCabe A."/>
            <person name="Maekelae M.R."/>
            <person name="Malavazi I."/>
            <person name="Melin P."/>
            <person name="Meyer V."/>
            <person name="Mielnichuk N."/>
            <person name="Miskei M."/>
            <person name="Molnar A.P."/>
            <person name="Mule G."/>
            <person name="Ngan C.Y."/>
            <person name="Orejas M."/>
            <person name="Orosz E."/>
            <person name="Ouedraogo J.P."/>
            <person name="Overkamp K.M."/>
            <person name="Park H.-S."/>
            <person name="Perrone G."/>
            <person name="Piumi F."/>
            <person name="Punt P.J."/>
            <person name="Ram A.F."/>
            <person name="Ramon A."/>
            <person name="Rauscher S."/>
            <person name="Record E."/>
            <person name="Riano-Pachon D.M."/>
            <person name="Robert V."/>
            <person name="Roehrig J."/>
            <person name="Ruller R."/>
            <person name="Salamov A."/>
            <person name="Salih N.S."/>
            <person name="Samson R.A."/>
            <person name="Sandor E."/>
            <person name="Sanguinetti M."/>
            <person name="Schuetze T."/>
            <person name="Sepcic K."/>
            <person name="Shelest E."/>
            <person name="Sherlock G."/>
            <person name="Sophianopoulou V."/>
            <person name="Squina F.M."/>
            <person name="Sun H."/>
            <person name="Susca A."/>
            <person name="Todd R.B."/>
            <person name="Tsang A."/>
            <person name="Unkles S.E."/>
            <person name="van de Wiele N."/>
            <person name="van Rossen-Uffink D."/>
            <person name="Oliveira J.V."/>
            <person name="Vesth T.C."/>
            <person name="Visser J."/>
            <person name="Yu J.-H."/>
            <person name="Zhou M."/>
            <person name="Andersen M.R."/>
            <person name="Archer D.B."/>
            <person name="Baker S.E."/>
            <person name="Benoit I."/>
            <person name="Brakhage A.A."/>
            <person name="Braus G.H."/>
            <person name="Fischer R."/>
            <person name="Frisvad J.C."/>
            <person name="Goldman G.H."/>
            <person name="Houbraken J."/>
            <person name="Oakley B."/>
            <person name="Pocsi I."/>
            <person name="Scazzocchio C."/>
            <person name="Seiboth B."/>
            <person name="vanKuyk P.A."/>
            <person name="Wortman J."/>
            <person name="Dyer P.S."/>
            <person name="Grigoriev I.V."/>
        </authorList>
    </citation>
    <scope>NUCLEOTIDE SEQUENCE [LARGE SCALE GENOMIC DNA]</scope>
    <source>
        <strain evidence="3">CBS 506.65</strain>
    </source>
</reference>
<accession>A0A1L9SD38</accession>
<organism evidence="2 3">
    <name type="scientific">Penicilliopsis zonata CBS 506.65</name>
    <dbReference type="NCBI Taxonomy" id="1073090"/>
    <lineage>
        <taxon>Eukaryota</taxon>
        <taxon>Fungi</taxon>
        <taxon>Dikarya</taxon>
        <taxon>Ascomycota</taxon>
        <taxon>Pezizomycotina</taxon>
        <taxon>Eurotiomycetes</taxon>
        <taxon>Eurotiomycetidae</taxon>
        <taxon>Eurotiales</taxon>
        <taxon>Aspergillaceae</taxon>
        <taxon>Penicilliopsis</taxon>
    </lineage>
</organism>
<name>A0A1L9SD38_9EURO</name>
<gene>
    <name evidence="2" type="ORF">ASPZODRAFT_17956</name>
</gene>
<protein>
    <submittedName>
        <fullName evidence="2">Uncharacterized protein</fullName>
    </submittedName>
</protein>
<evidence type="ECO:0000256" key="1">
    <source>
        <dbReference type="SAM" id="MobiDB-lite"/>
    </source>
</evidence>
<evidence type="ECO:0000313" key="2">
    <source>
        <dbReference type="EMBL" id="OJJ45042.1"/>
    </source>
</evidence>
<feature type="region of interest" description="Disordered" evidence="1">
    <location>
        <begin position="148"/>
        <end position="169"/>
    </location>
</feature>
<dbReference type="Proteomes" id="UP000184188">
    <property type="component" value="Unassembled WGS sequence"/>
</dbReference>
<keyword evidence="3" id="KW-1185">Reference proteome</keyword>